<feature type="compositionally biased region" description="Polar residues" evidence="1">
    <location>
        <begin position="61"/>
        <end position="72"/>
    </location>
</feature>
<dbReference type="EMBL" id="JACGWM010000004">
    <property type="protein sequence ID" value="KAL0377073.1"/>
    <property type="molecule type" value="Genomic_DNA"/>
</dbReference>
<dbReference type="Gene3D" id="3.30.70.270">
    <property type="match status" value="1"/>
</dbReference>
<reference evidence="3" key="2">
    <citation type="journal article" date="2024" name="Plant">
        <title>Genomic evolution and insights into agronomic trait innovations of Sesamum species.</title>
        <authorList>
            <person name="Miao H."/>
            <person name="Wang L."/>
            <person name="Qu L."/>
            <person name="Liu H."/>
            <person name="Sun Y."/>
            <person name="Le M."/>
            <person name="Wang Q."/>
            <person name="Wei S."/>
            <person name="Zheng Y."/>
            <person name="Lin W."/>
            <person name="Duan Y."/>
            <person name="Cao H."/>
            <person name="Xiong S."/>
            <person name="Wang X."/>
            <person name="Wei L."/>
            <person name="Li C."/>
            <person name="Ma Q."/>
            <person name="Ju M."/>
            <person name="Zhao R."/>
            <person name="Li G."/>
            <person name="Mu C."/>
            <person name="Tian Q."/>
            <person name="Mei H."/>
            <person name="Zhang T."/>
            <person name="Gao T."/>
            <person name="Zhang H."/>
        </authorList>
    </citation>
    <scope>NUCLEOTIDE SEQUENCE</scope>
    <source>
        <strain evidence="3">KEN8</strain>
    </source>
</reference>
<dbReference type="InterPro" id="IPR000477">
    <property type="entry name" value="RT_dom"/>
</dbReference>
<evidence type="ECO:0000256" key="1">
    <source>
        <dbReference type="SAM" id="MobiDB-lite"/>
    </source>
</evidence>
<dbReference type="AlphaFoldDB" id="A0AAW2RCL6"/>
<dbReference type="InterPro" id="IPR043502">
    <property type="entry name" value="DNA/RNA_pol_sf"/>
</dbReference>
<dbReference type="Pfam" id="PF03004">
    <property type="entry name" value="Transposase_24"/>
    <property type="match status" value="1"/>
</dbReference>
<organism evidence="3">
    <name type="scientific">Sesamum calycinum</name>
    <dbReference type="NCBI Taxonomy" id="2727403"/>
    <lineage>
        <taxon>Eukaryota</taxon>
        <taxon>Viridiplantae</taxon>
        <taxon>Streptophyta</taxon>
        <taxon>Embryophyta</taxon>
        <taxon>Tracheophyta</taxon>
        <taxon>Spermatophyta</taxon>
        <taxon>Magnoliopsida</taxon>
        <taxon>eudicotyledons</taxon>
        <taxon>Gunneridae</taxon>
        <taxon>Pentapetalae</taxon>
        <taxon>asterids</taxon>
        <taxon>lamiids</taxon>
        <taxon>Lamiales</taxon>
        <taxon>Pedaliaceae</taxon>
        <taxon>Sesamum</taxon>
    </lineage>
</organism>
<name>A0AAW2RCL6_9LAMI</name>
<gene>
    <name evidence="3" type="ORF">Scaly_0824900</name>
</gene>
<feature type="region of interest" description="Disordered" evidence="1">
    <location>
        <begin position="136"/>
        <end position="155"/>
    </location>
</feature>
<dbReference type="SUPFAM" id="SSF56672">
    <property type="entry name" value="DNA/RNA polymerases"/>
    <property type="match status" value="1"/>
</dbReference>
<reference evidence="3" key="1">
    <citation type="submission" date="2020-06" db="EMBL/GenBank/DDBJ databases">
        <authorList>
            <person name="Li T."/>
            <person name="Hu X."/>
            <person name="Zhang T."/>
            <person name="Song X."/>
            <person name="Zhang H."/>
            <person name="Dai N."/>
            <person name="Sheng W."/>
            <person name="Hou X."/>
            <person name="Wei L."/>
        </authorList>
    </citation>
    <scope>NUCLEOTIDE SEQUENCE</scope>
    <source>
        <strain evidence="3">KEN8</strain>
        <tissue evidence="3">Leaf</tissue>
    </source>
</reference>
<feature type="compositionally biased region" description="Low complexity" evidence="1">
    <location>
        <begin position="98"/>
        <end position="107"/>
    </location>
</feature>
<feature type="domain" description="Reverse transcriptase" evidence="2">
    <location>
        <begin position="159"/>
        <end position="210"/>
    </location>
</feature>
<protein>
    <submittedName>
        <fullName evidence="3">Polyprotein P3</fullName>
    </submittedName>
</protein>
<dbReference type="InterPro" id="IPR004252">
    <property type="entry name" value="Probable_transposase_24"/>
</dbReference>
<accession>A0AAW2RCL6</accession>
<feature type="region of interest" description="Disordered" evidence="1">
    <location>
        <begin position="93"/>
        <end position="118"/>
    </location>
</feature>
<feature type="compositionally biased region" description="Pro residues" evidence="1">
    <location>
        <begin position="143"/>
        <end position="152"/>
    </location>
</feature>
<comment type="caution">
    <text evidence="3">The sequence shown here is derived from an EMBL/GenBank/DDBJ whole genome shotgun (WGS) entry which is preliminary data.</text>
</comment>
<evidence type="ECO:0000313" key="3">
    <source>
        <dbReference type="EMBL" id="KAL0377073.1"/>
    </source>
</evidence>
<proteinExistence type="predicted"/>
<sequence length="242" mass="27644">METQLKRLVNQMEVFKKVYKKKEDGQWSSSRAEEVAEAFLRLLDGRQRQEPSSEEPTSSSQASVAQKEQQLWMSAASGQKRGRVFSLDFKANNMIAGPSQPSSSTAPTPSPPQLESPDLGDQVHMIEQYIRSRDSNWPNRLVPRPPANPPAPNGDNDDDMFVYIDDILNASKNMKDHIKHLEIFCYACHREGLVLSQKKVTIAVNEIEFLEIFIDETWIFIKDLAKYKKDFQPLLKEMEAQS</sequence>
<evidence type="ECO:0000259" key="2">
    <source>
        <dbReference type="Pfam" id="PF00078"/>
    </source>
</evidence>
<feature type="region of interest" description="Disordered" evidence="1">
    <location>
        <begin position="42"/>
        <end position="77"/>
    </location>
</feature>
<dbReference type="Pfam" id="PF00078">
    <property type="entry name" value="RVT_1"/>
    <property type="match status" value="1"/>
</dbReference>
<dbReference type="InterPro" id="IPR043128">
    <property type="entry name" value="Rev_trsase/Diguanyl_cyclase"/>
</dbReference>